<evidence type="ECO:0000256" key="6">
    <source>
        <dbReference type="ARBA" id="ARBA00022989"/>
    </source>
</evidence>
<keyword evidence="6 8" id="KW-1133">Transmembrane helix</keyword>
<sequence length="286" mass="30956">MSPRLEDKLATFLLYILAALAVMFLLAIIFILLNAGIRVININFLISPPKAFQSGGGVGPQIANSFMILFLTLIFTVPIGMGAGIYLSEYAKENAITAVLRLSIETLSSLPSVIIGLFGLLVFVTTFGWGFSMISGAMTLTVLNLPLMTRITEEALRDVKRDLREASLALGATRWQTITRVVMVSAIPRLITGIILASGRIFGEAAALIFTAGMTSPKLTPDNFFNILRPAETLAVHIWKVNAEGLAPDARRIADGSSALLIIIIIAFNFLARSLTKKLYKRLTGA</sequence>
<dbReference type="PROSITE" id="PS50928">
    <property type="entry name" value="ABC_TM1"/>
    <property type="match status" value="1"/>
</dbReference>
<comment type="subcellular location">
    <subcellularLocation>
        <location evidence="1 8">Cell membrane</location>
        <topology evidence="1 8">Multi-pass membrane protein</topology>
    </subcellularLocation>
</comment>
<evidence type="ECO:0000256" key="3">
    <source>
        <dbReference type="ARBA" id="ARBA00022448"/>
    </source>
</evidence>
<evidence type="ECO:0000256" key="1">
    <source>
        <dbReference type="ARBA" id="ARBA00004651"/>
    </source>
</evidence>
<feature type="transmembrane region" description="Helical" evidence="8">
    <location>
        <begin position="12"/>
        <end position="33"/>
    </location>
</feature>
<dbReference type="PATRIC" id="fig|520767.4.peg.302"/>
<feature type="transmembrane region" description="Helical" evidence="8">
    <location>
        <begin position="66"/>
        <end position="87"/>
    </location>
</feature>
<dbReference type="InterPro" id="IPR005672">
    <property type="entry name" value="Phosphate_PstA"/>
</dbReference>
<organism evidence="10 11">
    <name type="scientific">Thermovenabulum gondwanense</name>
    <dbReference type="NCBI Taxonomy" id="520767"/>
    <lineage>
        <taxon>Bacteria</taxon>
        <taxon>Bacillati</taxon>
        <taxon>Bacillota</taxon>
        <taxon>Clostridia</taxon>
        <taxon>Thermosediminibacterales</taxon>
        <taxon>Thermosediminibacteraceae</taxon>
        <taxon>Thermovenabulum</taxon>
    </lineage>
</organism>
<dbReference type="NCBIfam" id="TIGR00974">
    <property type="entry name" value="3a0107s02c"/>
    <property type="match status" value="1"/>
</dbReference>
<accession>A0A162MW57</accession>
<keyword evidence="11" id="KW-1185">Reference proteome</keyword>
<dbReference type="GO" id="GO:0035435">
    <property type="term" value="P:phosphate ion transmembrane transport"/>
    <property type="evidence" value="ECO:0007669"/>
    <property type="project" value="InterPro"/>
</dbReference>
<keyword evidence="4 8" id="KW-1003">Cell membrane</keyword>
<dbReference type="InterPro" id="IPR000515">
    <property type="entry name" value="MetI-like"/>
</dbReference>
<dbReference type="GO" id="GO:0005315">
    <property type="term" value="F:phosphate transmembrane transporter activity"/>
    <property type="evidence" value="ECO:0007669"/>
    <property type="project" value="InterPro"/>
</dbReference>
<evidence type="ECO:0000313" key="11">
    <source>
        <dbReference type="Proteomes" id="UP000075737"/>
    </source>
</evidence>
<reference evidence="10 11" key="1">
    <citation type="submission" date="2015-12" db="EMBL/GenBank/DDBJ databases">
        <title>Draft genome of Thermovenabulum gondwanense isolated from a red thermophilic microbial mat colonisisng an outflow channel of a bore well.</title>
        <authorList>
            <person name="Patel B.K."/>
        </authorList>
    </citation>
    <scope>NUCLEOTIDE SEQUENCE [LARGE SCALE GENOMIC DNA]</scope>
    <source>
        <strain evidence="10 11">R270</strain>
    </source>
</reference>
<proteinExistence type="inferred from homology"/>
<dbReference type="Gene3D" id="1.10.3720.10">
    <property type="entry name" value="MetI-like"/>
    <property type="match status" value="1"/>
</dbReference>
<dbReference type="CDD" id="cd06261">
    <property type="entry name" value="TM_PBP2"/>
    <property type="match status" value="1"/>
</dbReference>
<dbReference type="InterPro" id="IPR035906">
    <property type="entry name" value="MetI-like_sf"/>
</dbReference>
<keyword evidence="7 8" id="KW-0472">Membrane</keyword>
<dbReference type="Pfam" id="PF00528">
    <property type="entry name" value="BPD_transp_1"/>
    <property type="match status" value="1"/>
</dbReference>
<name>A0A162MW57_9FIRM</name>
<feature type="transmembrane region" description="Helical" evidence="8">
    <location>
        <begin position="99"/>
        <end position="123"/>
    </location>
</feature>
<feature type="transmembrane region" description="Helical" evidence="8">
    <location>
        <begin position="190"/>
        <end position="214"/>
    </location>
</feature>
<dbReference type="GO" id="GO:0005886">
    <property type="term" value="C:plasma membrane"/>
    <property type="evidence" value="ECO:0007669"/>
    <property type="project" value="UniProtKB-SubCell"/>
</dbReference>
<dbReference type="OrthoDB" id="9785113at2"/>
<dbReference type="PANTHER" id="PTHR43470">
    <property type="entry name" value="PHOSPHATE TRANSPORT SYSTEM PERMEASE PROTEIN PSTA-RELATED"/>
    <property type="match status" value="1"/>
</dbReference>
<keyword evidence="5 8" id="KW-0812">Transmembrane</keyword>
<evidence type="ECO:0000256" key="2">
    <source>
        <dbReference type="ARBA" id="ARBA00007069"/>
    </source>
</evidence>
<feature type="domain" description="ABC transmembrane type-1" evidence="9">
    <location>
        <begin position="62"/>
        <end position="272"/>
    </location>
</feature>
<dbReference type="SUPFAM" id="SSF161098">
    <property type="entry name" value="MetI-like"/>
    <property type="match status" value="1"/>
</dbReference>
<evidence type="ECO:0000256" key="5">
    <source>
        <dbReference type="ARBA" id="ARBA00022692"/>
    </source>
</evidence>
<evidence type="ECO:0000313" key="10">
    <source>
        <dbReference type="EMBL" id="KYO67988.1"/>
    </source>
</evidence>
<gene>
    <name evidence="10" type="primary">pstA</name>
    <name evidence="10" type="ORF">ATZ99_02980</name>
</gene>
<evidence type="ECO:0000256" key="7">
    <source>
        <dbReference type="ARBA" id="ARBA00023136"/>
    </source>
</evidence>
<dbReference type="PANTHER" id="PTHR43470:SF4">
    <property type="entry name" value="ABC TRANSPORTER PERMEASE PROTEIN YQGI-RELATED"/>
    <property type="match status" value="1"/>
</dbReference>
<keyword evidence="3" id="KW-0813">Transport</keyword>
<dbReference type="STRING" id="520767.ATZ99_02980"/>
<dbReference type="AlphaFoldDB" id="A0A162MW57"/>
<dbReference type="RefSeq" id="WP_068747478.1">
    <property type="nucleotide sequence ID" value="NZ_LOHZ01000019.1"/>
</dbReference>
<dbReference type="EMBL" id="LOHZ01000019">
    <property type="protein sequence ID" value="KYO67988.1"/>
    <property type="molecule type" value="Genomic_DNA"/>
</dbReference>
<protein>
    <recommendedName>
        <fullName evidence="8">Phosphate transport system permease protein PstA</fullName>
    </recommendedName>
</protein>
<evidence type="ECO:0000256" key="4">
    <source>
        <dbReference type="ARBA" id="ARBA00022475"/>
    </source>
</evidence>
<feature type="transmembrane region" description="Helical" evidence="8">
    <location>
        <begin position="129"/>
        <end position="147"/>
    </location>
</feature>
<comment type="caution">
    <text evidence="10">The sequence shown here is derived from an EMBL/GenBank/DDBJ whole genome shotgun (WGS) entry which is preliminary data.</text>
</comment>
<comment type="similarity">
    <text evidence="2 8">Belongs to the binding-protein-dependent transport system permease family. CysTW subfamily.</text>
</comment>
<feature type="transmembrane region" description="Helical" evidence="8">
    <location>
        <begin position="253"/>
        <end position="272"/>
    </location>
</feature>
<evidence type="ECO:0000259" key="9">
    <source>
        <dbReference type="PROSITE" id="PS50928"/>
    </source>
</evidence>
<dbReference type="Proteomes" id="UP000075737">
    <property type="component" value="Unassembled WGS sequence"/>
</dbReference>
<evidence type="ECO:0000256" key="8">
    <source>
        <dbReference type="RuleBase" id="RU363043"/>
    </source>
</evidence>